<dbReference type="Gene3D" id="4.10.60.10">
    <property type="entry name" value="Zinc finger, CCHC-type"/>
    <property type="match status" value="1"/>
</dbReference>
<keyword evidence="7" id="KW-1185">Reference proteome</keyword>
<feature type="compositionally biased region" description="Basic and acidic residues" evidence="4">
    <location>
        <begin position="390"/>
        <end position="402"/>
    </location>
</feature>
<dbReference type="EC" id="4.2.1.10" evidence="1"/>
<dbReference type="InParanoid" id="D0N6X6"/>
<sequence>MRRIVQALTGAGGRLGVFPSPSLQLQPRTWRCLSSAAAKPQSNPFEIDLNALDRRVDAVASTTKQLTLDDATRAAASHQAEAQHDIDLLHNEMSTIFGEEVAEYGGDTSSSSVEESAAAFNRRTPTREQEKERKDRVLQPPVTRAAQDPKVMEETSRTEGIVSSKDGALVNVLLLQGPCSFVRGVWTGGNIGRKELHRQIQAQADDLKIVIKDRDYYSEKIILQTLLEAREDQTIVLCWNTPTGTCLHRYTDGQSRLLQAFQRGSMRRIVQALTGAGGRLGVFPSPSLQLQPRTWRCLSSAAAKPQSNPFEIDLNALDRRVDAVASTTKQLTLDDATRAAASHQAEAQHDIDLLHNEMSTIFGEEVAEYGGDTSSSSVEESAAAFNRRTPTREQEKERKDRVLQPPVTRAAQDPKVMEETSRTEGIVSSKDGALVNVLLLQGPCSFVRGVWTGGNIGRKELHRQIQAQADDLKIVIKDRDYYSEKIILQTLLEAREDQTIVLCWNISLSKSPLVVHALELIQSRVIIVSPSNVEHGPLPANVVGVLSGFWNQSISLALGVAAKLLKSGLEKPRQNELSTGKTVQASSAIASSKKGVSKKKALTCYLCGKEGHIRSKCPDLPRNKTHDVDEEIGREQEQMS</sequence>
<evidence type="ECO:0000313" key="6">
    <source>
        <dbReference type="EMBL" id="EEY53325.1"/>
    </source>
</evidence>
<feature type="compositionally biased region" description="Low complexity" evidence="4">
    <location>
        <begin position="374"/>
        <end position="384"/>
    </location>
</feature>
<dbReference type="PROSITE" id="PS50158">
    <property type="entry name" value="ZF_CCHC"/>
    <property type="match status" value="1"/>
</dbReference>
<dbReference type="InterPro" id="IPR036875">
    <property type="entry name" value="Znf_CCHC_sf"/>
</dbReference>
<dbReference type="InterPro" id="IPR001878">
    <property type="entry name" value="Znf_CCHC"/>
</dbReference>
<gene>
    <name evidence="6" type="ORF">PITG_06970</name>
</gene>
<feature type="compositionally biased region" description="Basic and acidic residues" evidence="4">
    <location>
        <begin position="125"/>
        <end position="137"/>
    </location>
</feature>
<dbReference type="GO" id="GO:0003676">
    <property type="term" value="F:nucleic acid binding"/>
    <property type="evidence" value="ECO:0007669"/>
    <property type="project" value="InterPro"/>
</dbReference>
<dbReference type="SMART" id="SM00343">
    <property type="entry name" value="ZnF_C2HC"/>
    <property type="match status" value="1"/>
</dbReference>
<dbReference type="eggNOG" id="ENOG502SSIF">
    <property type="taxonomic scope" value="Eukaryota"/>
</dbReference>
<dbReference type="GeneID" id="9463777"/>
<dbReference type="InterPro" id="IPR036441">
    <property type="entry name" value="DHquinase_II_sf"/>
</dbReference>
<dbReference type="VEuPathDB" id="FungiDB:PITG_06970"/>
<keyword evidence="3" id="KW-0862">Zinc</keyword>
<keyword evidence="3" id="KW-0479">Metal-binding</keyword>
<organism evidence="6 7">
    <name type="scientific">Phytophthora infestans (strain T30-4)</name>
    <name type="common">Potato late blight agent</name>
    <dbReference type="NCBI Taxonomy" id="403677"/>
    <lineage>
        <taxon>Eukaryota</taxon>
        <taxon>Sar</taxon>
        <taxon>Stramenopiles</taxon>
        <taxon>Oomycota</taxon>
        <taxon>Peronosporomycetes</taxon>
        <taxon>Peronosporales</taxon>
        <taxon>Peronosporaceae</taxon>
        <taxon>Phytophthora</taxon>
    </lineage>
</organism>
<dbReference type="Proteomes" id="UP000006643">
    <property type="component" value="Unassembled WGS sequence"/>
</dbReference>
<keyword evidence="3" id="KW-0863">Zinc-finger</keyword>
<feature type="region of interest" description="Disordered" evidence="4">
    <location>
        <begin position="370"/>
        <end position="424"/>
    </location>
</feature>
<dbReference type="Pfam" id="PF00098">
    <property type="entry name" value="zf-CCHC"/>
    <property type="match status" value="1"/>
</dbReference>
<evidence type="ECO:0000256" key="4">
    <source>
        <dbReference type="SAM" id="MobiDB-lite"/>
    </source>
</evidence>
<evidence type="ECO:0000259" key="5">
    <source>
        <dbReference type="PROSITE" id="PS50158"/>
    </source>
</evidence>
<dbReference type="EMBL" id="DS028127">
    <property type="protein sequence ID" value="EEY53325.1"/>
    <property type="molecule type" value="Genomic_DNA"/>
</dbReference>
<feature type="region of interest" description="Disordered" evidence="4">
    <location>
        <begin position="612"/>
        <end position="640"/>
    </location>
</feature>
<proteinExistence type="predicted"/>
<evidence type="ECO:0000313" key="7">
    <source>
        <dbReference type="Proteomes" id="UP000006643"/>
    </source>
</evidence>
<evidence type="ECO:0000256" key="3">
    <source>
        <dbReference type="PROSITE-ProRule" id="PRU00047"/>
    </source>
</evidence>
<dbReference type="RefSeq" id="XP_002904943.1">
    <property type="nucleotide sequence ID" value="XM_002904897.1"/>
</dbReference>
<dbReference type="HOGENOM" id="CLU_427953_0_0_1"/>
<keyword evidence="2" id="KW-0456">Lyase</keyword>
<dbReference type="OrthoDB" id="63916at2759"/>
<feature type="domain" description="CCHC-type" evidence="5">
    <location>
        <begin position="604"/>
        <end position="619"/>
    </location>
</feature>
<accession>D0N6X6</accession>
<name>D0N6X6_PHYIT</name>
<feature type="compositionally biased region" description="Low complexity" evidence="4">
    <location>
        <begin position="109"/>
        <end position="119"/>
    </location>
</feature>
<dbReference type="AlphaFoldDB" id="D0N6X6"/>
<dbReference type="Gene3D" id="3.40.50.9100">
    <property type="entry name" value="Dehydroquinase, class II"/>
    <property type="match status" value="1"/>
</dbReference>
<evidence type="ECO:0000256" key="2">
    <source>
        <dbReference type="ARBA" id="ARBA00023239"/>
    </source>
</evidence>
<protein>
    <recommendedName>
        <fullName evidence="1">3-dehydroquinate dehydratase</fullName>
        <ecNumber evidence="1">4.2.1.10</ecNumber>
    </recommendedName>
</protein>
<reference evidence="7" key="1">
    <citation type="journal article" date="2009" name="Nature">
        <title>Genome sequence and analysis of the Irish potato famine pathogen Phytophthora infestans.</title>
        <authorList>
            <consortium name="The Broad Institute Genome Sequencing Platform"/>
            <person name="Haas B.J."/>
            <person name="Kamoun S."/>
            <person name="Zody M.C."/>
            <person name="Jiang R.H."/>
            <person name="Handsaker R.E."/>
            <person name="Cano L.M."/>
            <person name="Grabherr M."/>
            <person name="Kodira C.D."/>
            <person name="Raffaele S."/>
            <person name="Torto-Alalibo T."/>
            <person name="Bozkurt T.O."/>
            <person name="Ah-Fong A.M."/>
            <person name="Alvarado L."/>
            <person name="Anderson V.L."/>
            <person name="Armstrong M.R."/>
            <person name="Avrova A."/>
            <person name="Baxter L."/>
            <person name="Beynon J."/>
            <person name="Boevink P.C."/>
            <person name="Bollmann S.R."/>
            <person name="Bos J.I."/>
            <person name="Bulone V."/>
            <person name="Cai G."/>
            <person name="Cakir C."/>
            <person name="Carrington J.C."/>
            <person name="Chawner M."/>
            <person name="Conti L."/>
            <person name="Costanzo S."/>
            <person name="Ewan R."/>
            <person name="Fahlgren N."/>
            <person name="Fischbach M.A."/>
            <person name="Fugelstad J."/>
            <person name="Gilroy E.M."/>
            <person name="Gnerre S."/>
            <person name="Green P.J."/>
            <person name="Grenville-Briggs L.J."/>
            <person name="Griffith J."/>
            <person name="Grunwald N.J."/>
            <person name="Horn K."/>
            <person name="Horner N.R."/>
            <person name="Hu C.H."/>
            <person name="Huitema E."/>
            <person name="Jeong D.H."/>
            <person name="Jones A.M."/>
            <person name="Jones J.D."/>
            <person name="Jones R.W."/>
            <person name="Karlsson E.K."/>
            <person name="Kunjeti S.G."/>
            <person name="Lamour K."/>
            <person name="Liu Z."/>
            <person name="Ma L."/>
            <person name="Maclean D."/>
            <person name="Chibucos M.C."/>
            <person name="McDonald H."/>
            <person name="McWalters J."/>
            <person name="Meijer H.J."/>
            <person name="Morgan W."/>
            <person name="Morris P.F."/>
            <person name="Munro C.A."/>
            <person name="O'Neill K."/>
            <person name="Ospina-Giraldo M."/>
            <person name="Pinzon A."/>
            <person name="Pritchard L."/>
            <person name="Ramsahoye B."/>
            <person name="Ren Q."/>
            <person name="Restrepo S."/>
            <person name="Roy S."/>
            <person name="Sadanandom A."/>
            <person name="Savidor A."/>
            <person name="Schornack S."/>
            <person name="Schwartz D.C."/>
            <person name="Schumann U.D."/>
            <person name="Schwessinger B."/>
            <person name="Seyer L."/>
            <person name="Sharpe T."/>
            <person name="Silvar C."/>
            <person name="Song J."/>
            <person name="Studholme D.J."/>
            <person name="Sykes S."/>
            <person name="Thines M."/>
            <person name="van de Vondervoort P.J."/>
            <person name="Phuntumart V."/>
            <person name="Wawra S."/>
            <person name="Weide R."/>
            <person name="Win J."/>
            <person name="Young C."/>
            <person name="Zhou S."/>
            <person name="Fry W."/>
            <person name="Meyers B.C."/>
            <person name="van West P."/>
            <person name="Ristaino J."/>
            <person name="Govers F."/>
            <person name="Birch P.R."/>
            <person name="Whisson S.C."/>
            <person name="Judelson H.S."/>
            <person name="Nusbaum C."/>
        </authorList>
    </citation>
    <scope>NUCLEOTIDE SEQUENCE [LARGE SCALE GENOMIC DNA]</scope>
    <source>
        <strain evidence="7">T30-4</strain>
    </source>
</reference>
<dbReference type="GO" id="GO:0003855">
    <property type="term" value="F:3-dehydroquinate dehydratase activity"/>
    <property type="evidence" value="ECO:0007669"/>
    <property type="project" value="UniProtKB-EC"/>
</dbReference>
<dbReference type="SUPFAM" id="SSF57756">
    <property type="entry name" value="Retrovirus zinc finger-like domains"/>
    <property type="match status" value="1"/>
</dbReference>
<dbReference type="GO" id="GO:0008270">
    <property type="term" value="F:zinc ion binding"/>
    <property type="evidence" value="ECO:0007669"/>
    <property type="project" value="UniProtKB-KW"/>
</dbReference>
<feature type="region of interest" description="Disordered" evidence="4">
    <location>
        <begin position="105"/>
        <end position="159"/>
    </location>
</feature>
<dbReference type="KEGG" id="pif:PITG_06970"/>
<evidence type="ECO:0000256" key="1">
    <source>
        <dbReference type="ARBA" id="ARBA00012060"/>
    </source>
</evidence>